<evidence type="ECO:0000256" key="2">
    <source>
        <dbReference type="ARBA" id="ARBA00009696"/>
    </source>
</evidence>
<organism evidence="17">
    <name type="scientific">Candidatus Kentrum eta</name>
    <dbReference type="NCBI Taxonomy" id="2126337"/>
    <lineage>
        <taxon>Bacteria</taxon>
        <taxon>Pseudomonadati</taxon>
        <taxon>Pseudomonadota</taxon>
        <taxon>Gammaproteobacteria</taxon>
        <taxon>Candidatus Kentrum</taxon>
    </lineage>
</organism>
<evidence type="ECO:0000256" key="13">
    <source>
        <dbReference type="HAMAP-Rule" id="MF_00233"/>
    </source>
</evidence>
<dbReference type="GO" id="GO:0044874">
    <property type="term" value="P:lipoprotein localization to outer membrane"/>
    <property type="evidence" value="ECO:0007669"/>
    <property type="project" value="UniProtKB-UniRule"/>
</dbReference>
<reference evidence="17" key="1">
    <citation type="submission" date="2019-02" db="EMBL/GenBank/DDBJ databases">
        <authorList>
            <person name="Gruber-Vodicka R. H."/>
            <person name="Seah K. B. B."/>
        </authorList>
    </citation>
    <scope>NUCLEOTIDE SEQUENCE</scope>
    <source>
        <strain evidence="17">BECK_SA2B12</strain>
        <strain evidence="15">BECK_SA2B15</strain>
        <strain evidence="16">BECK_SA2B20</strain>
    </source>
</reference>
<evidence type="ECO:0000313" key="16">
    <source>
        <dbReference type="EMBL" id="VFJ90142.1"/>
    </source>
</evidence>
<comment type="similarity">
    <text evidence="2 13">Belongs to the LolB family.</text>
</comment>
<dbReference type="PROSITE" id="PS51257">
    <property type="entry name" value="PROKAR_LIPOPROTEIN"/>
    <property type="match status" value="1"/>
</dbReference>
<dbReference type="GO" id="GO:0015031">
    <property type="term" value="P:protein transport"/>
    <property type="evidence" value="ECO:0007669"/>
    <property type="project" value="UniProtKB-KW"/>
</dbReference>
<dbReference type="NCBIfam" id="TIGR00548">
    <property type="entry name" value="lolB"/>
    <property type="match status" value="1"/>
</dbReference>
<evidence type="ECO:0000256" key="7">
    <source>
        <dbReference type="ARBA" id="ARBA00022927"/>
    </source>
</evidence>
<sequence length="297" mass="32818">MHEKRETHGPSKAYPRPLPRLILAVLPAVLLTACAMMPKLPWLTGADIDPAWRVQSDRLRNIRAWSVTGRIALHAEDEAWHARMHWRQQADDYRIRFNAPLAAGAAEITGGPDGVTLRTTDGRNLSAPDPESLLSHVMGWSIPVSGLRYWILGRPEADTPIARLKVDTEGRLIRLEQSGWAIRYLDYRGVEGFQLPAGLILENPHLTARIRIGGWTLTPDRSDEAADEGNAPDKGAGIRTGTMDTTLSVEPATRKGEPDPKEGSAPEEKPTDAKCKKTGPMRSVPLFGAVWDKFFCN</sequence>
<keyword evidence="10 13" id="KW-0143">Chaperone</keyword>
<comment type="subunit">
    <text evidence="3 13">Monomer.</text>
</comment>
<keyword evidence="5 13" id="KW-0813">Transport</keyword>
<evidence type="ECO:0000256" key="1">
    <source>
        <dbReference type="ARBA" id="ARBA00004459"/>
    </source>
</evidence>
<comment type="function">
    <text evidence="13">Plays a critical role in the incorporation of lipoproteins in the outer membrane after they are released by the LolA protein.</text>
</comment>
<keyword evidence="8 13" id="KW-0472">Membrane</keyword>
<evidence type="ECO:0000256" key="5">
    <source>
        <dbReference type="ARBA" id="ARBA00022448"/>
    </source>
</evidence>
<evidence type="ECO:0000256" key="11">
    <source>
        <dbReference type="ARBA" id="ARBA00023237"/>
    </source>
</evidence>
<evidence type="ECO:0000256" key="6">
    <source>
        <dbReference type="ARBA" id="ARBA00022729"/>
    </source>
</evidence>
<name>A0A450UVJ9_9GAMM</name>
<evidence type="ECO:0000313" key="15">
    <source>
        <dbReference type="EMBL" id="VFJ88135.1"/>
    </source>
</evidence>
<evidence type="ECO:0000256" key="4">
    <source>
        <dbReference type="ARBA" id="ARBA00016202"/>
    </source>
</evidence>
<dbReference type="InterPro" id="IPR029046">
    <property type="entry name" value="LolA/LolB/LppX"/>
</dbReference>
<keyword evidence="7 13" id="KW-0653">Protein transport</keyword>
<dbReference type="Pfam" id="PF03550">
    <property type="entry name" value="LolB"/>
    <property type="match status" value="1"/>
</dbReference>
<evidence type="ECO:0000256" key="9">
    <source>
        <dbReference type="ARBA" id="ARBA00023139"/>
    </source>
</evidence>
<evidence type="ECO:0000256" key="10">
    <source>
        <dbReference type="ARBA" id="ARBA00023186"/>
    </source>
</evidence>
<dbReference type="SUPFAM" id="SSF89392">
    <property type="entry name" value="Prokaryotic lipoproteins and lipoprotein localization factors"/>
    <property type="match status" value="1"/>
</dbReference>
<dbReference type="InterPro" id="IPR004565">
    <property type="entry name" value="OM_lipoprot_LolB"/>
</dbReference>
<feature type="region of interest" description="Disordered" evidence="14">
    <location>
        <begin position="217"/>
        <end position="282"/>
    </location>
</feature>
<feature type="compositionally biased region" description="Basic and acidic residues" evidence="14">
    <location>
        <begin position="252"/>
        <end position="275"/>
    </location>
</feature>
<dbReference type="EMBL" id="CAADFJ010000007">
    <property type="protein sequence ID" value="VFJ96500.1"/>
    <property type="molecule type" value="Genomic_DNA"/>
</dbReference>
<protein>
    <recommendedName>
        <fullName evidence="4 13">Outer-membrane lipoprotein LolB</fullName>
    </recommendedName>
</protein>
<dbReference type="AlphaFoldDB" id="A0A450UVJ9"/>
<evidence type="ECO:0000256" key="14">
    <source>
        <dbReference type="SAM" id="MobiDB-lite"/>
    </source>
</evidence>
<keyword evidence="11 13" id="KW-0998">Cell outer membrane</keyword>
<dbReference type="Gene3D" id="2.50.20.10">
    <property type="entry name" value="Lipoprotein localisation LolA/LolB/LppX"/>
    <property type="match status" value="1"/>
</dbReference>
<keyword evidence="6 13" id="KW-0732">Signal</keyword>
<dbReference type="EMBL" id="CAADFI010000008">
    <property type="protein sequence ID" value="VFJ90142.1"/>
    <property type="molecule type" value="Genomic_DNA"/>
</dbReference>
<dbReference type="HAMAP" id="MF_00233">
    <property type="entry name" value="LolB"/>
    <property type="match status" value="1"/>
</dbReference>
<evidence type="ECO:0000256" key="3">
    <source>
        <dbReference type="ARBA" id="ARBA00011245"/>
    </source>
</evidence>
<evidence type="ECO:0000313" key="17">
    <source>
        <dbReference type="EMBL" id="VFJ96500.1"/>
    </source>
</evidence>
<gene>
    <name evidence="13" type="primary">lolB</name>
    <name evidence="15" type="ORF">BECKH772A_GA0070896_1000711</name>
    <name evidence="16" type="ORF">BECKH772B_GA0070898_1000811</name>
    <name evidence="17" type="ORF">BECKH772C_GA0070978_1000711</name>
</gene>
<evidence type="ECO:0000256" key="8">
    <source>
        <dbReference type="ARBA" id="ARBA00023136"/>
    </source>
</evidence>
<evidence type="ECO:0000256" key="12">
    <source>
        <dbReference type="ARBA" id="ARBA00023288"/>
    </source>
</evidence>
<dbReference type="GO" id="GO:0009279">
    <property type="term" value="C:cell outer membrane"/>
    <property type="evidence" value="ECO:0007669"/>
    <property type="project" value="UniProtKB-SubCell"/>
</dbReference>
<dbReference type="CDD" id="cd16326">
    <property type="entry name" value="LolB"/>
    <property type="match status" value="1"/>
</dbReference>
<keyword evidence="9 13" id="KW-0564">Palmitate</keyword>
<accession>A0A450UVJ9</accession>
<dbReference type="EMBL" id="CAADFG010000007">
    <property type="protein sequence ID" value="VFJ88135.1"/>
    <property type="molecule type" value="Genomic_DNA"/>
</dbReference>
<keyword evidence="12 13" id="KW-0449">Lipoprotein</keyword>
<proteinExistence type="inferred from homology"/>
<comment type="subcellular location">
    <subcellularLocation>
        <location evidence="1 13">Cell outer membrane</location>
        <topology evidence="1 13">Lipid-anchor</topology>
    </subcellularLocation>
</comment>